<dbReference type="Gene3D" id="3.30.565.10">
    <property type="entry name" value="Histidine kinase-like ATPase, C-terminal domain"/>
    <property type="match status" value="1"/>
</dbReference>
<evidence type="ECO:0000256" key="3">
    <source>
        <dbReference type="ARBA" id="ARBA00022553"/>
    </source>
</evidence>
<dbReference type="AlphaFoldDB" id="A0A326S218"/>
<sequence>MLNRFFTKENDPGNLEQLQHRIALIFVFLTFSAILIFGVTDYLLGLNPILGKVRVVYAILFAACFVLMVRYQKFFLAMNLMLGLILAFSMFNYFFNDGFQGPTIFNLFVFVVAVAIFFKKPWNLIWWVACIGGYLLLFYLEIREVILVSKNYSLPMDLFWDNAISIFLCAIFIFIGIYLLIINYQKQQENLLSLQKENEQQLAELTSLDRKKNDLIALLSHDLKGPIYSLNSTLELVEQGILDGRELGEILELLKSQSFQLNQVLDNTLDWVTSELETKSSEKHLTDLKQLGELMRETMQIQAMRKNQRIDFELFGSNQQVYLESKEVKIILKNLLDNAIKFAKSGEIIRLHLVLSPEQIRWEVLNPGENIPEELQPSLFEFGAKSSFGTQKEKGTGIGLSLCKKIAESLGMKLGYQAASPNTNLFFLEIAIN</sequence>
<feature type="transmembrane region" description="Helical" evidence="5">
    <location>
        <begin position="125"/>
        <end position="142"/>
    </location>
</feature>
<dbReference type="RefSeq" id="WP_111391769.1">
    <property type="nucleotide sequence ID" value="NZ_QKTX01000003.1"/>
</dbReference>
<dbReference type="PANTHER" id="PTHR43547">
    <property type="entry name" value="TWO-COMPONENT HISTIDINE KINASE"/>
    <property type="match status" value="1"/>
</dbReference>
<keyword evidence="5" id="KW-0812">Transmembrane</keyword>
<keyword evidence="5" id="KW-0472">Membrane</keyword>
<feature type="coiled-coil region" evidence="4">
    <location>
        <begin position="184"/>
        <end position="211"/>
    </location>
</feature>
<evidence type="ECO:0000256" key="1">
    <source>
        <dbReference type="ARBA" id="ARBA00000085"/>
    </source>
</evidence>
<dbReference type="Gene3D" id="1.10.287.130">
    <property type="match status" value="1"/>
</dbReference>
<dbReference type="PROSITE" id="PS50109">
    <property type="entry name" value="HIS_KIN"/>
    <property type="match status" value="1"/>
</dbReference>
<protein>
    <recommendedName>
        <fullName evidence="2">histidine kinase</fullName>
        <ecNumber evidence="2">2.7.13.3</ecNumber>
    </recommendedName>
</protein>
<evidence type="ECO:0000256" key="4">
    <source>
        <dbReference type="SAM" id="Coils"/>
    </source>
</evidence>
<dbReference type="SMART" id="SM00387">
    <property type="entry name" value="HATPase_c"/>
    <property type="match status" value="1"/>
</dbReference>
<dbReference type="OrthoDB" id="1269247at2"/>
<accession>A0A326S218</accession>
<evidence type="ECO:0000256" key="5">
    <source>
        <dbReference type="SAM" id="Phobius"/>
    </source>
</evidence>
<feature type="transmembrane region" description="Helical" evidence="5">
    <location>
        <begin position="76"/>
        <end position="95"/>
    </location>
</feature>
<evidence type="ECO:0000256" key="2">
    <source>
        <dbReference type="ARBA" id="ARBA00012438"/>
    </source>
</evidence>
<proteinExistence type="predicted"/>
<dbReference type="InterPro" id="IPR003594">
    <property type="entry name" value="HATPase_dom"/>
</dbReference>
<evidence type="ECO:0000313" key="8">
    <source>
        <dbReference type="Proteomes" id="UP000248917"/>
    </source>
</evidence>
<dbReference type="SMART" id="SM00388">
    <property type="entry name" value="HisKA"/>
    <property type="match status" value="1"/>
</dbReference>
<dbReference type="GO" id="GO:0000155">
    <property type="term" value="F:phosphorelay sensor kinase activity"/>
    <property type="evidence" value="ECO:0007669"/>
    <property type="project" value="InterPro"/>
</dbReference>
<dbReference type="PANTHER" id="PTHR43547:SF2">
    <property type="entry name" value="HYBRID SIGNAL TRANSDUCTION HISTIDINE KINASE C"/>
    <property type="match status" value="1"/>
</dbReference>
<dbReference type="SUPFAM" id="SSF55874">
    <property type="entry name" value="ATPase domain of HSP90 chaperone/DNA topoisomerase II/histidine kinase"/>
    <property type="match status" value="1"/>
</dbReference>
<feature type="transmembrane region" description="Helical" evidence="5">
    <location>
        <begin position="162"/>
        <end position="181"/>
    </location>
</feature>
<dbReference type="SUPFAM" id="SSF47384">
    <property type="entry name" value="Homodimeric domain of signal transducing histidine kinase"/>
    <property type="match status" value="1"/>
</dbReference>
<dbReference type="Pfam" id="PF02518">
    <property type="entry name" value="HATPase_c"/>
    <property type="match status" value="1"/>
</dbReference>
<feature type="transmembrane region" description="Helical" evidence="5">
    <location>
        <begin position="101"/>
        <end position="118"/>
    </location>
</feature>
<dbReference type="InterPro" id="IPR036890">
    <property type="entry name" value="HATPase_C_sf"/>
</dbReference>
<keyword evidence="3" id="KW-0597">Phosphoprotein</keyword>
<dbReference type="InterPro" id="IPR005467">
    <property type="entry name" value="His_kinase_dom"/>
</dbReference>
<organism evidence="7 8">
    <name type="scientific">Algoriphagus aquaeductus</name>
    <dbReference type="NCBI Taxonomy" id="475299"/>
    <lineage>
        <taxon>Bacteria</taxon>
        <taxon>Pseudomonadati</taxon>
        <taxon>Bacteroidota</taxon>
        <taxon>Cytophagia</taxon>
        <taxon>Cytophagales</taxon>
        <taxon>Cyclobacteriaceae</taxon>
        <taxon>Algoriphagus</taxon>
    </lineage>
</organism>
<feature type="transmembrane region" description="Helical" evidence="5">
    <location>
        <begin position="49"/>
        <end position="69"/>
    </location>
</feature>
<dbReference type="EC" id="2.7.13.3" evidence="2"/>
<dbReference type="EMBL" id="QKTX01000003">
    <property type="protein sequence ID" value="PZV85302.1"/>
    <property type="molecule type" value="Genomic_DNA"/>
</dbReference>
<comment type="catalytic activity">
    <reaction evidence="1">
        <text>ATP + protein L-histidine = ADP + protein N-phospho-L-histidine.</text>
        <dbReference type="EC" id="2.7.13.3"/>
    </reaction>
</comment>
<keyword evidence="4" id="KW-0175">Coiled coil</keyword>
<keyword evidence="8" id="KW-1185">Reference proteome</keyword>
<evidence type="ECO:0000313" key="7">
    <source>
        <dbReference type="EMBL" id="PZV85302.1"/>
    </source>
</evidence>
<dbReference type="InterPro" id="IPR003661">
    <property type="entry name" value="HisK_dim/P_dom"/>
</dbReference>
<feature type="transmembrane region" description="Helical" evidence="5">
    <location>
        <begin position="21"/>
        <end position="43"/>
    </location>
</feature>
<reference evidence="7 8" key="1">
    <citation type="submission" date="2018-06" db="EMBL/GenBank/DDBJ databases">
        <title>Genomic Encyclopedia of Archaeal and Bacterial Type Strains, Phase II (KMG-II): from individual species to whole genera.</title>
        <authorList>
            <person name="Goeker M."/>
        </authorList>
    </citation>
    <scope>NUCLEOTIDE SEQUENCE [LARGE SCALE GENOMIC DNA]</scope>
    <source>
        <strain evidence="7 8">T4</strain>
    </source>
</reference>
<name>A0A326S218_9BACT</name>
<evidence type="ECO:0000259" key="6">
    <source>
        <dbReference type="PROSITE" id="PS50109"/>
    </source>
</evidence>
<keyword evidence="7" id="KW-0418">Kinase</keyword>
<keyword evidence="7" id="KW-0808">Transferase</keyword>
<comment type="caution">
    <text evidence="7">The sequence shown here is derived from an EMBL/GenBank/DDBJ whole genome shotgun (WGS) entry which is preliminary data.</text>
</comment>
<dbReference type="InterPro" id="IPR036097">
    <property type="entry name" value="HisK_dim/P_sf"/>
</dbReference>
<dbReference type="CDD" id="cd00082">
    <property type="entry name" value="HisKA"/>
    <property type="match status" value="1"/>
</dbReference>
<keyword evidence="5" id="KW-1133">Transmembrane helix</keyword>
<gene>
    <name evidence="7" type="ORF">CLV31_10393</name>
</gene>
<feature type="domain" description="Histidine kinase" evidence="6">
    <location>
        <begin position="218"/>
        <end position="433"/>
    </location>
</feature>
<dbReference type="Proteomes" id="UP000248917">
    <property type="component" value="Unassembled WGS sequence"/>
</dbReference>